<organism evidence="1 2">
    <name type="scientific">Pristionchus fissidentatus</name>
    <dbReference type="NCBI Taxonomy" id="1538716"/>
    <lineage>
        <taxon>Eukaryota</taxon>
        <taxon>Metazoa</taxon>
        <taxon>Ecdysozoa</taxon>
        <taxon>Nematoda</taxon>
        <taxon>Chromadorea</taxon>
        <taxon>Rhabditida</taxon>
        <taxon>Rhabditina</taxon>
        <taxon>Diplogasteromorpha</taxon>
        <taxon>Diplogasteroidea</taxon>
        <taxon>Neodiplogasteridae</taxon>
        <taxon>Pristionchus</taxon>
    </lineage>
</organism>
<feature type="non-terminal residue" evidence="1">
    <location>
        <position position="1"/>
    </location>
</feature>
<dbReference type="AlphaFoldDB" id="A0AAV5WKZ0"/>
<gene>
    <name evidence="1" type="ORF">PFISCL1PPCAC_23918</name>
</gene>
<dbReference type="EMBL" id="BTSY01000006">
    <property type="protein sequence ID" value="GMT32621.1"/>
    <property type="molecule type" value="Genomic_DNA"/>
</dbReference>
<keyword evidence="2" id="KW-1185">Reference proteome</keyword>
<comment type="caution">
    <text evidence="1">The sequence shown here is derived from an EMBL/GenBank/DDBJ whole genome shotgun (WGS) entry which is preliminary data.</text>
</comment>
<evidence type="ECO:0000313" key="1">
    <source>
        <dbReference type="EMBL" id="GMT32621.1"/>
    </source>
</evidence>
<dbReference type="Proteomes" id="UP001432322">
    <property type="component" value="Unassembled WGS sequence"/>
</dbReference>
<reference evidence="1" key="1">
    <citation type="submission" date="2023-10" db="EMBL/GenBank/DDBJ databases">
        <title>Genome assembly of Pristionchus species.</title>
        <authorList>
            <person name="Yoshida K."/>
            <person name="Sommer R.J."/>
        </authorList>
    </citation>
    <scope>NUCLEOTIDE SEQUENCE</scope>
    <source>
        <strain evidence="1">RS5133</strain>
    </source>
</reference>
<evidence type="ECO:0000313" key="2">
    <source>
        <dbReference type="Proteomes" id="UP001432322"/>
    </source>
</evidence>
<accession>A0AAV5WKZ0</accession>
<name>A0AAV5WKZ0_9BILA</name>
<proteinExistence type="predicted"/>
<protein>
    <submittedName>
        <fullName evidence="1">Uncharacterized protein</fullName>
    </submittedName>
</protein>
<sequence>VEDLETGDVEHSDEVVSVESLLVKSDVALGDQPVEHARVETLRHGSHRPADLLDVLSLVDPFSSDLDTRLEKSLNESDVDR</sequence>